<evidence type="ECO:0000313" key="4">
    <source>
        <dbReference type="Proteomes" id="UP001217754"/>
    </source>
</evidence>
<dbReference type="InterPro" id="IPR029052">
    <property type="entry name" value="Metallo-depent_PP-like"/>
</dbReference>
<proteinExistence type="predicted"/>
<dbReference type="SUPFAM" id="SSF56300">
    <property type="entry name" value="Metallo-dependent phosphatases"/>
    <property type="match status" value="1"/>
</dbReference>
<name>A0AAF0F260_9BASI</name>
<accession>A0AAF0F260</accession>
<reference evidence="3" key="1">
    <citation type="submission" date="2023-03" db="EMBL/GenBank/DDBJ databases">
        <title>Mating type loci evolution in Malassezia.</title>
        <authorList>
            <person name="Coelho M.A."/>
        </authorList>
    </citation>
    <scope>NUCLEOTIDE SEQUENCE</scope>
    <source>
        <strain evidence="3">CBS 9431</strain>
    </source>
</reference>
<dbReference type="InterPro" id="IPR052743">
    <property type="entry name" value="Glutaminase_GtaA"/>
</dbReference>
<feature type="compositionally biased region" description="Polar residues" evidence="1">
    <location>
        <begin position="398"/>
        <end position="407"/>
    </location>
</feature>
<dbReference type="SUPFAM" id="SSF54928">
    <property type="entry name" value="RNA-binding domain, RBD"/>
    <property type="match status" value="1"/>
</dbReference>
<feature type="compositionally biased region" description="Basic and acidic residues" evidence="1">
    <location>
        <begin position="519"/>
        <end position="544"/>
    </location>
</feature>
<dbReference type="AlphaFoldDB" id="A0AAF0F260"/>
<feature type="compositionally biased region" description="Basic and acidic residues" evidence="1">
    <location>
        <begin position="562"/>
        <end position="576"/>
    </location>
</feature>
<dbReference type="InterPro" id="IPR012677">
    <property type="entry name" value="Nucleotide-bd_a/b_plait_sf"/>
</dbReference>
<dbReference type="Proteomes" id="UP001217754">
    <property type="component" value="Chromosome 2"/>
</dbReference>
<feature type="region of interest" description="Disordered" evidence="1">
    <location>
        <begin position="398"/>
        <end position="418"/>
    </location>
</feature>
<dbReference type="PANTHER" id="PTHR31987">
    <property type="entry name" value="GLUTAMINASE A-RELATED"/>
    <property type="match status" value="1"/>
</dbReference>
<evidence type="ECO:0000313" key="3">
    <source>
        <dbReference type="EMBL" id="WFD38411.1"/>
    </source>
</evidence>
<dbReference type="EMBL" id="CP119959">
    <property type="protein sequence ID" value="WFD38411.1"/>
    <property type="molecule type" value="Genomic_DNA"/>
</dbReference>
<dbReference type="Gene3D" id="3.30.70.330">
    <property type="match status" value="1"/>
</dbReference>
<evidence type="ECO:0000256" key="1">
    <source>
        <dbReference type="SAM" id="MobiDB-lite"/>
    </source>
</evidence>
<protein>
    <recommendedName>
        <fullName evidence="2">DUF2433 domain-containing protein</fullName>
    </recommendedName>
</protein>
<dbReference type="InterPro" id="IPR035979">
    <property type="entry name" value="RBD_domain_sf"/>
</dbReference>
<dbReference type="Pfam" id="PF10360">
    <property type="entry name" value="DUF2433"/>
    <property type="match status" value="1"/>
</dbReference>
<gene>
    <name evidence="3" type="ORF">MJAP1_001363</name>
</gene>
<evidence type="ECO:0000259" key="2">
    <source>
        <dbReference type="Pfam" id="PF10360"/>
    </source>
</evidence>
<dbReference type="InterPro" id="IPR018829">
    <property type="entry name" value="DUF2433"/>
</dbReference>
<feature type="domain" description="DUF2433" evidence="2">
    <location>
        <begin position="295"/>
        <end position="408"/>
    </location>
</feature>
<dbReference type="PANTHER" id="PTHR31987:SF11">
    <property type="entry name" value="DUF2433 DOMAIN-CONTAINING PROTEIN"/>
    <property type="match status" value="1"/>
</dbReference>
<dbReference type="GO" id="GO:0003676">
    <property type="term" value="F:nucleic acid binding"/>
    <property type="evidence" value="ECO:0007669"/>
    <property type="project" value="InterPro"/>
</dbReference>
<dbReference type="RefSeq" id="XP_060121308.1">
    <property type="nucleotide sequence ID" value="XM_060265325.1"/>
</dbReference>
<dbReference type="GeneID" id="85225012"/>
<sequence>MESGANTRSFNAGKKFAPHGPLRGYGVDGMRGDKDVRANGTSHANVHVLHGPSGRIACVADIRGNVRLLNQIAQETKAKAIVHTGDFGFYTGDSLARMSDRALRHVVQYSPLLSPKLRSLLLDTDNSNGNALRQGLVGNAEAALSEFPELVSGAIALRVPVFTVWGACEDVHVVERLRTGEYTVPNLHMLDEATTHAIEVGGVRVRLLGLGGAVVLHKLFDNGSGQGTIAGGQGAMWTTMLQLGELVETAQQVYDPSEVRILVTHASPGRDALLAQAALALRADYSLSAGLHLRYVSSYNAFGVHGSLDVFREKLTKARAEFEEVWDAVKGQVESAIDPAQRHLLNHALSVALRLPQPFSAGGREESAWKSAWFFNLPDAPLGSLVLDISNSRIATETRSQGTSFASRSAKPLAAPPKTNVVLPRAPDASDNVLFLGHMGDAFPVSEEDVKAYFGEFAKDMTHVQFFPAERTRRGDKDETRLRTFVHVAFSTPAAAQAALGARGRTIKNTSVVPTLEPLARRAGERKERKERPKPEAKDEEPASRPRGTRSRGGRGARSAAARKEAQALKKSDEKPPQAAPNGVDTKAPSEAPKPRSD</sequence>
<feature type="region of interest" description="Disordered" evidence="1">
    <location>
        <begin position="511"/>
        <end position="598"/>
    </location>
</feature>
<organism evidence="3 4">
    <name type="scientific">Malassezia japonica</name>
    <dbReference type="NCBI Taxonomy" id="223818"/>
    <lineage>
        <taxon>Eukaryota</taxon>
        <taxon>Fungi</taxon>
        <taxon>Dikarya</taxon>
        <taxon>Basidiomycota</taxon>
        <taxon>Ustilaginomycotina</taxon>
        <taxon>Malasseziomycetes</taxon>
        <taxon>Malasseziales</taxon>
        <taxon>Malasseziaceae</taxon>
        <taxon>Malassezia</taxon>
    </lineage>
</organism>
<keyword evidence="4" id="KW-1185">Reference proteome</keyword>